<evidence type="ECO:0000313" key="4">
    <source>
        <dbReference type="Proteomes" id="UP001652625"/>
    </source>
</evidence>
<sequence>MSTIINVNEQNGDSITEGVLEDKKTEIQRNNGYSIDEDAEFQKNTNSLIKNNAELQIDNDFLMNEGAKLQETSDNLIDNNAQYLRNSANLFNDCKEFKKKNYNEKEWYEIYNKAKSLIQRADELSKNNIYEATYVLEKIQKHILSIMKSEVKPLNNSSFVNRIKNIIEQTASEHNKEVILEFLYLCLRGHLLYELEDYEEALECYEKFENLLPEDLFKMNVKRAKGDCLRKIKRYKDALKEYKQASKVENDYYTVKIDKALLYNSRGLLYMDNQRYHKALFYFAKALKLNENPLYFCNKGIVLYKLGKNADALNALEDASKLIQQDELTDKNILYINSILNTFFRVWSCNEQFHKLISEFMNLKMASEKCIVQSIGKHRNSITSEQSIEESLIKRRSSIISDPGVEDLTSKNRYSPSLEQSIEESIKNLRNLSTYEQSEKELKNDIRISMISSDIRNEVLVEDKINSLVLEKSTEDPIKNFSMSENIIEECSTFIKLSEKFLSTLITILNQDNDISSDAVRQSKAYESKMKKNLKQISDRYTQLDLISDKIMHNMNTVVTYISHFNTQLEEQRTKLEEYITQVDKNIKATLKEYNKVLNNNLDTGLSQEIKIKITEYYKAFVGTVLSAYCSAQMMNRKWVEKRKNLMLLFISENTTEGSGRTIETLEEPLKSALSGVVSVFDKIGKYDNNVTNGRSKLAHAYDELNTLLSEDILEVVKNQNKQKQILTITMDDLNTLPDPFLKKVSCCTGFQDNKVEAFLHSTMYFSAAERLGYKDAHTLLIKYVKSSEFIKDELKSLTRELCEVQQIKYAKVVQKKVIKNEEYPERLKNFKDTKFKNKEFIELKKINNSYETSNDKETTPNQKYWYQDSKDAMNLILELRIEKTKFKDVKKKICQRAVEGYWNDTSTHFNHKSCLQLFKEKYLKQKLLKKNQSQLQDEEIEEVQMALFNFMCTAIVNNEMKNLDCITGFAKDYNELLEKIAEQHPQYFVHEKIVKAVITSDINLQIEVISKLNKINNDLDNEIVRDNYNDGYYQEGTNDVMERLLYKSKETIDQLLEFKLEVKLCRRAIKGYWNESNTLFSPKSCRELFEKKYLLSKLKKISQSEILDEEIEELQMAMFNFMCTAIINSKNKNVNCIIGFANEYPDLLKKIADQHPTYFVNQQVVNIALSSDKKLQAKVVNHLNEADNEQEENIFLYDQGWYEECNEAMDQLVKLRLEKSGIRHAKIKLCKRAVKGLWKESSVQTDCKSCKELIDKKYLLTKLKKVDQSVISDEEIEEVQMALFNFMCTSIVNYEKKKMDCIANFAKDYKELVEKIAEEHPKYFVNRRVIEVILSTDPELQSKVLRKMNF</sequence>
<evidence type="ECO:0000313" key="5">
    <source>
        <dbReference type="RefSeq" id="XP_065672443.1"/>
    </source>
</evidence>
<organism evidence="4 5">
    <name type="scientific">Hydra vulgaris</name>
    <name type="common">Hydra</name>
    <name type="synonym">Hydra attenuata</name>
    <dbReference type="NCBI Taxonomy" id="6087"/>
    <lineage>
        <taxon>Eukaryota</taxon>
        <taxon>Metazoa</taxon>
        <taxon>Cnidaria</taxon>
        <taxon>Hydrozoa</taxon>
        <taxon>Hydroidolina</taxon>
        <taxon>Anthoathecata</taxon>
        <taxon>Aplanulata</taxon>
        <taxon>Hydridae</taxon>
        <taxon>Hydra</taxon>
    </lineage>
</organism>
<dbReference type="SUPFAM" id="SSF48452">
    <property type="entry name" value="TPR-like"/>
    <property type="match status" value="1"/>
</dbReference>
<evidence type="ECO:0000256" key="1">
    <source>
        <dbReference type="ARBA" id="ARBA00022737"/>
    </source>
</evidence>
<dbReference type="RefSeq" id="XP_065672443.1">
    <property type="nucleotide sequence ID" value="XM_065816371.1"/>
</dbReference>
<reference evidence="5" key="1">
    <citation type="submission" date="2025-08" db="UniProtKB">
        <authorList>
            <consortium name="RefSeq"/>
        </authorList>
    </citation>
    <scope>IDENTIFICATION</scope>
</reference>
<dbReference type="PROSITE" id="PS50005">
    <property type="entry name" value="TPR"/>
    <property type="match status" value="2"/>
</dbReference>
<dbReference type="InterPro" id="IPR011990">
    <property type="entry name" value="TPR-like_helical_dom_sf"/>
</dbReference>
<keyword evidence="1" id="KW-0677">Repeat</keyword>
<evidence type="ECO:0000256" key="2">
    <source>
        <dbReference type="ARBA" id="ARBA00022803"/>
    </source>
</evidence>
<dbReference type="InterPro" id="IPR013105">
    <property type="entry name" value="TPR_2"/>
</dbReference>
<dbReference type="Pfam" id="PF13181">
    <property type="entry name" value="TPR_8"/>
    <property type="match status" value="1"/>
</dbReference>
<protein>
    <submittedName>
        <fullName evidence="5">Uncharacterized protein LOC100198236</fullName>
    </submittedName>
</protein>
<dbReference type="Proteomes" id="UP001652625">
    <property type="component" value="Chromosome 13"/>
</dbReference>
<dbReference type="InterPro" id="IPR019734">
    <property type="entry name" value="TPR_rpt"/>
</dbReference>
<gene>
    <name evidence="5" type="primary">LOC100198236</name>
</gene>
<dbReference type="GeneID" id="100198236"/>
<dbReference type="PANTHER" id="PTHR45153">
    <property type="entry name" value="TETRATRICOPEPTIDE REPEAT PROTEIN 16"/>
    <property type="match status" value="1"/>
</dbReference>
<feature type="repeat" description="TPR" evidence="3">
    <location>
        <begin position="260"/>
        <end position="293"/>
    </location>
</feature>
<accession>A0ABM4DDG9</accession>
<dbReference type="Gene3D" id="1.25.40.10">
    <property type="entry name" value="Tetratricopeptide repeat domain"/>
    <property type="match status" value="2"/>
</dbReference>
<keyword evidence="4" id="KW-1185">Reference proteome</keyword>
<dbReference type="SMART" id="SM00028">
    <property type="entry name" value="TPR"/>
    <property type="match status" value="4"/>
</dbReference>
<proteinExistence type="predicted"/>
<keyword evidence="2 3" id="KW-0802">TPR repeat</keyword>
<feature type="repeat" description="TPR" evidence="3">
    <location>
        <begin position="182"/>
        <end position="215"/>
    </location>
</feature>
<dbReference type="Pfam" id="PF07719">
    <property type="entry name" value="TPR_2"/>
    <property type="match status" value="1"/>
</dbReference>
<dbReference type="PANTHER" id="PTHR45153:SF1">
    <property type="entry name" value="TETRATRICOPEPTIDE REPEAT PROTEIN 16"/>
    <property type="match status" value="1"/>
</dbReference>
<name>A0ABM4DDG9_HYDVU</name>
<evidence type="ECO:0000256" key="3">
    <source>
        <dbReference type="PROSITE-ProRule" id="PRU00339"/>
    </source>
</evidence>